<dbReference type="RefSeq" id="WP_171087933.1">
    <property type="nucleotide sequence ID" value="NZ_BNBU01000018.1"/>
</dbReference>
<dbReference type="SMART" id="SM00530">
    <property type="entry name" value="HTH_XRE"/>
    <property type="match status" value="1"/>
</dbReference>
<feature type="domain" description="HTH cro/C1-type" evidence="1">
    <location>
        <begin position="21"/>
        <end position="74"/>
    </location>
</feature>
<evidence type="ECO:0000313" key="2">
    <source>
        <dbReference type="EMBL" id="NVK82373.1"/>
    </source>
</evidence>
<dbReference type="SUPFAM" id="SSF47413">
    <property type="entry name" value="lambda repressor-like DNA-binding domains"/>
    <property type="match status" value="1"/>
</dbReference>
<sequence>MQNHKSIKQQNSSASVVGALLAKLRRNAQLTQRALAELLCVHEETIASIEQGRRSLLPDLAEQLDRILATGGVLAVAVESATKSEKSENFPLRAQEFMWFERKAINLSSYETVVAPGLLQTEAYARSVFRTATPAVSEEEVERRVTARLERQAVLHRETPVMANFIISEAIVLSGLGGPQVRRGLLQHLLNCADLPGISVQVLELRCDSHAGLSGPFVLLETPEHQLLAYTEAQRTSRIIADRDEVSALAQKYGMLRTQALNIRQTQDLLKRLLGES</sequence>
<dbReference type="Gene3D" id="1.10.260.40">
    <property type="entry name" value="lambda repressor-like DNA-binding domains"/>
    <property type="match status" value="1"/>
</dbReference>
<dbReference type="InterPro" id="IPR010982">
    <property type="entry name" value="Lambda_DNA-bd_dom_sf"/>
</dbReference>
<dbReference type="AlphaFoldDB" id="A0A7Y7BB52"/>
<dbReference type="PROSITE" id="PS50943">
    <property type="entry name" value="HTH_CROC1"/>
    <property type="match status" value="1"/>
</dbReference>
<dbReference type="Proteomes" id="UP000587462">
    <property type="component" value="Unassembled WGS sequence"/>
</dbReference>
<dbReference type="EMBL" id="JABBXF010000127">
    <property type="protein sequence ID" value="NVK82373.1"/>
    <property type="molecule type" value="Genomic_DNA"/>
</dbReference>
<dbReference type="GO" id="GO:0003677">
    <property type="term" value="F:DNA binding"/>
    <property type="evidence" value="ECO:0007669"/>
    <property type="project" value="InterPro"/>
</dbReference>
<protein>
    <submittedName>
        <fullName evidence="2">Helix-turn-helix transcriptional regulator</fullName>
    </submittedName>
</protein>
<dbReference type="CDD" id="cd00093">
    <property type="entry name" value="HTH_XRE"/>
    <property type="match status" value="1"/>
</dbReference>
<gene>
    <name evidence="2" type="ORF">HG542_32720</name>
</gene>
<dbReference type="Pfam" id="PF13560">
    <property type="entry name" value="HTH_31"/>
    <property type="match status" value="1"/>
</dbReference>
<dbReference type="InterPro" id="IPR043917">
    <property type="entry name" value="DUF5753"/>
</dbReference>
<organism evidence="2 3">
    <name type="scientific">Streptomyces morookaense</name>
    <name type="common">Streptoverticillium morookaense</name>
    <dbReference type="NCBI Taxonomy" id="1970"/>
    <lineage>
        <taxon>Bacteria</taxon>
        <taxon>Bacillati</taxon>
        <taxon>Actinomycetota</taxon>
        <taxon>Actinomycetes</taxon>
        <taxon>Kitasatosporales</taxon>
        <taxon>Streptomycetaceae</taxon>
        <taxon>Streptomyces</taxon>
    </lineage>
</organism>
<evidence type="ECO:0000259" key="1">
    <source>
        <dbReference type="PROSITE" id="PS50943"/>
    </source>
</evidence>
<dbReference type="Pfam" id="PF19054">
    <property type="entry name" value="DUF5753"/>
    <property type="match status" value="1"/>
</dbReference>
<reference evidence="2 3" key="1">
    <citation type="submission" date="2020-04" db="EMBL/GenBank/DDBJ databases">
        <title>Draft Genome Sequence of Streptomyces morookaense DSM 40503, an 8-azaguanine-producing strain.</title>
        <authorList>
            <person name="Qi J."/>
            <person name="Gao J.-M."/>
        </authorList>
    </citation>
    <scope>NUCLEOTIDE SEQUENCE [LARGE SCALE GENOMIC DNA]</scope>
    <source>
        <strain evidence="2 3">DSM 40503</strain>
    </source>
</reference>
<evidence type="ECO:0000313" key="3">
    <source>
        <dbReference type="Proteomes" id="UP000587462"/>
    </source>
</evidence>
<proteinExistence type="predicted"/>
<dbReference type="InterPro" id="IPR001387">
    <property type="entry name" value="Cro/C1-type_HTH"/>
</dbReference>
<comment type="caution">
    <text evidence="2">The sequence shown here is derived from an EMBL/GenBank/DDBJ whole genome shotgun (WGS) entry which is preliminary data.</text>
</comment>
<keyword evidence="3" id="KW-1185">Reference proteome</keyword>
<name>A0A7Y7BB52_STRMO</name>
<accession>A0A7Y7BB52</accession>